<name>A0ABZ0W184_9BACT</name>
<dbReference type="Proteomes" id="UP001325680">
    <property type="component" value="Chromosome"/>
</dbReference>
<dbReference type="RefSeq" id="WP_114790285.1">
    <property type="nucleotide sequence ID" value="NZ_CP139960.1"/>
</dbReference>
<accession>A0ABZ0W184</accession>
<reference evidence="1 2" key="1">
    <citation type="submission" date="2023-12" db="EMBL/GenBank/DDBJ databases">
        <title>Genome sequencing and assembly of bacterial species from a model synthetic community.</title>
        <authorList>
            <person name="Hogle S.L."/>
        </authorList>
    </citation>
    <scope>NUCLEOTIDE SEQUENCE [LARGE SCALE GENOMIC DNA]</scope>
    <source>
        <strain evidence="1 2">HAMBI_3031</strain>
    </source>
</reference>
<protein>
    <submittedName>
        <fullName evidence="1">Uncharacterized protein</fullName>
    </submittedName>
</protein>
<gene>
    <name evidence="1" type="ORF">U0035_13425</name>
</gene>
<sequence length="220" mass="25825">MQLKHLERVHQLTDLPYEVSAQVQTLLQKSLGEKINKVKLNFAYINDVPKRILQYKQHLRHLPDLPILPPVYKYEVLFTFSDTNIKDYQIYIGIDEHFQILHYNLPVNSDRPFKALYGEQEAIKIALDYVVKNGYNIDIETSLLKYSHDKKILIWTIYFLQEKINSKRKKCLEVAVNLYEPKDNIYITEAELVEETISSIEVANDPFEPLPPPPPKKEDV</sequence>
<evidence type="ECO:0000313" key="1">
    <source>
        <dbReference type="EMBL" id="WQD36669.1"/>
    </source>
</evidence>
<dbReference type="EMBL" id="CP139960">
    <property type="protein sequence ID" value="WQD36669.1"/>
    <property type="molecule type" value="Genomic_DNA"/>
</dbReference>
<proteinExistence type="predicted"/>
<organism evidence="1 2">
    <name type="scientific">Niabella yanshanensis</name>
    <dbReference type="NCBI Taxonomy" id="577386"/>
    <lineage>
        <taxon>Bacteria</taxon>
        <taxon>Pseudomonadati</taxon>
        <taxon>Bacteroidota</taxon>
        <taxon>Chitinophagia</taxon>
        <taxon>Chitinophagales</taxon>
        <taxon>Chitinophagaceae</taxon>
        <taxon>Niabella</taxon>
    </lineage>
</organism>
<evidence type="ECO:0000313" key="2">
    <source>
        <dbReference type="Proteomes" id="UP001325680"/>
    </source>
</evidence>
<keyword evidence="2" id="KW-1185">Reference proteome</keyword>